<feature type="transmembrane region" description="Helical" evidence="8">
    <location>
        <begin position="124"/>
        <end position="143"/>
    </location>
</feature>
<feature type="transmembrane region" description="Helical" evidence="8">
    <location>
        <begin position="149"/>
        <end position="166"/>
    </location>
</feature>
<dbReference type="PANTHER" id="PTHR33908:SF11">
    <property type="entry name" value="MEMBRANE PROTEIN"/>
    <property type="match status" value="1"/>
</dbReference>
<keyword evidence="2" id="KW-1003">Cell membrane</keyword>
<organism evidence="9 10">
    <name type="scientific">Christensenella hongkongensis</name>
    <dbReference type="NCBI Taxonomy" id="270498"/>
    <lineage>
        <taxon>Bacteria</taxon>
        <taxon>Bacillati</taxon>
        <taxon>Bacillota</taxon>
        <taxon>Clostridia</taxon>
        <taxon>Christensenellales</taxon>
        <taxon>Christensenellaceae</taxon>
        <taxon>Christensenella</taxon>
    </lineage>
</organism>
<evidence type="ECO:0000256" key="4">
    <source>
        <dbReference type="ARBA" id="ARBA00022679"/>
    </source>
</evidence>
<evidence type="ECO:0000256" key="6">
    <source>
        <dbReference type="ARBA" id="ARBA00022989"/>
    </source>
</evidence>
<evidence type="ECO:0000256" key="2">
    <source>
        <dbReference type="ARBA" id="ARBA00022475"/>
    </source>
</evidence>
<gene>
    <name evidence="9" type="ORF">CHK_0292</name>
</gene>
<keyword evidence="6 8" id="KW-1133">Transmembrane helix</keyword>
<evidence type="ECO:0000256" key="1">
    <source>
        <dbReference type="ARBA" id="ARBA00004651"/>
    </source>
</evidence>
<evidence type="ECO:0000256" key="3">
    <source>
        <dbReference type="ARBA" id="ARBA00022676"/>
    </source>
</evidence>
<accession>A0A0M2NI22</accession>
<feature type="transmembrane region" description="Helical" evidence="8">
    <location>
        <begin position="349"/>
        <end position="369"/>
    </location>
</feature>
<reference evidence="9 10" key="1">
    <citation type="submission" date="2015-04" db="EMBL/GenBank/DDBJ databases">
        <title>Draft genome sequence of bacteremic isolate Catabacter hongkongensis type strain HKU16T.</title>
        <authorList>
            <person name="Lau S.K."/>
            <person name="Teng J.L."/>
            <person name="Huang Y."/>
            <person name="Curreem S.O."/>
            <person name="Tsui S.K."/>
            <person name="Woo P.C."/>
        </authorList>
    </citation>
    <scope>NUCLEOTIDE SEQUENCE [LARGE SCALE GENOMIC DNA]</scope>
    <source>
        <strain evidence="9 10">HKU16</strain>
    </source>
</reference>
<feature type="transmembrane region" description="Helical" evidence="8">
    <location>
        <begin position="413"/>
        <end position="435"/>
    </location>
</feature>
<feature type="transmembrane region" description="Helical" evidence="8">
    <location>
        <begin position="89"/>
        <end position="112"/>
    </location>
</feature>
<keyword evidence="4" id="KW-0808">Transferase</keyword>
<dbReference type="GO" id="GO:0005886">
    <property type="term" value="C:plasma membrane"/>
    <property type="evidence" value="ECO:0007669"/>
    <property type="project" value="UniProtKB-SubCell"/>
</dbReference>
<keyword evidence="3" id="KW-0328">Glycosyltransferase</keyword>
<feature type="transmembrane region" description="Helical" evidence="8">
    <location>
        <begin position="381"/>
        <end position="401"/>
    </location>
</feature>
<name>A0A0M2NI22_9FIRM</name>
<comment type="caution">
    <text evidence="9">The sequence shown here is derived from an EMBL/GenBank/DDBJ whole genome shotgun (WGS) entry which is preliminary data.</text>
</comment>
<dbReference type="EMBL" id="LAYJ01000033">
    <property type="protein sequence ID" value="KKI52184.1"/>
    <property type="molecule type" value="Genomic_DNA"/>
</dbReference>
<dbReference type="AlphaFoldDB" id="A0A0M2NI22"/>
<dbReference type="GO" id="GO:0009103">
    <property type="term" value="P:lipopolysaccharide biosynthetic process"/>
    <property type="evidence" value="ECO:0007669"/>
    <property type="project" value="UniProtKB-ARBA"/>
</dbReference>
<evidence type="ECO:0000313" key="10">
    <source>
        <dbReference type="Proteomes" id="UP000034076"/>
    </source>
</evidence>
<feature type="transmembrane region" description="Helical" evidence="8">
    <location>
        <begin position="221"/>
        <end position="239"/>
    </location>
</feature>
<dbReference type="GO" id="GO:0016763">
    <property type="term" value="F:pentosyltransferase activity"/>
    <property type="evidence" value="ECO:0007669"/>
    <property type="project" value="TreeGrafter"/>
</dbReference>
<dbReference type="STRING" id="270498.CHK_0292"/>
<dbReference type="Proteomes" id="UP000034076">
    <property type="component" value="Unassembled WGS sequence"/>
</dbReference>
<keyword evidence="5 8" id="KW-0812">Transmembrane</keyword>
<dbReference type="InterPro" id="IPR050297">
    <property type="entry name" value="LipidA_mod_glycosyltrf_83"/>
</dbReference>
<evidence type="ECO:0000256" key="8">
    <source>
        <dbReference type="SAM" id="Phobius"/>
    </source>
</evidence>
<evidence type="ECO:0000256" key="7">
    <source>
        <dbReference type="ARBA" id="ARBA00023136"/>
    </source>
</evidence>
<feature type="transmembrane region" description="Helical" evidence="8">
    <location>
        <begin position="187"/>
        <end position="209"/>
    </location>
</feature>
<keyword evidence="10" id="KW-1185">Reference proteome</keyword>
<proteinExistence type="predicted"/>
<protein>
    <submittedName>
        <fullName evidence="9">Uncharacterized protein</fullName>
    </submittedName>
</protein>
<keyword evidence="7 8" id="KW-0472">Membrane</keyword>
<feature type="transmembrane region" description="Helical" evidence="8">
    <location>
        <begin position="7"/>
        <end position="24"/>
    </location>
</feature>
<comment type="subcellular location">
    <subcellularLocation>
        <location evidence="1">Cell membrane</location>
        <topology evidence="1">Multi-pass membrane protein</topology>
    </subcellularLocation>
</comment>
<sequence length="439" mass="50138">MKQEHILLILVIFICYYIWSLLLPPNVAPDEGMRYQIPAFIYQNGYLPHGADPAVRDPLWGISYGFAPYLAQIIGAGFMKITSAFTIDGFALLMAARMVNVLSATTTVWFAIKISQRIFRGVHRWVFVILIAALPQFIFLGSYVNNDCFAIFASSIIFYAWIIGLQENWPVKSCVMLGIGMGLCAMSYYNAYAWLLTSVILFFFSALIIDREHWRDRKFRIKIYVIAGIFVAIAAWWFIRSYIIYDGDFLGLNITEHYKELYAVDDLKPSNVQTVQQQGISVPSMLISMKWLLLTFCSAIGCFGSMDMWIPYWIYVVYGIIFVLGFIGMLMRFVAFVRSKGERDKAKKWLLGICMLLTMAIPVALSIYYSYTSDFQPQGRYVLSMLLPFMAFVTLGLKTLSEKIIRKQKAQRNAAVCFCVGMILITAYVFVGTYLPAYI</sequence>
<dbReference type="PANTHER" id="PTHR33908">
    <property type="entry name" value="MANNOSYLTRANSFERASE YKCB-RELATED"/>
    <property type="match status" value="1"/>
</dbReference>
<evidence type="ECO:0000313" key="9">
    <source>
        <dbReference type="EMBL" id="KKI52184.1"/>
    </source>
</evidence>
<feature type="transmembrane region" description="Helical" evidence="8">
    <location>
        <begin position="316"/>
        <end position="337"/>
    </location>
</feature>
<evidence type="ECO:0000256" key="5">
    <source>
        <dbReference type="ARBA" id="ARBA00022692"/>
    </source>
</evidence>